<evidence type="ECO:0000256" key="2">
    <source>
        <dbReference type="ARBA" id="ARBA00022723"/>
    </source>
</evidence>
<sequence>MTSASPSSAVPSQAPRRRNGRPQACEPCRRRKVACDHRLPICSRCIRKSTPQSCRYLIQGQLVTPALRPSAGKGQSAEVLGERRTAAAREPTVLVGQGQQQQQRQGLSQQSSAAVQANVGSSTLDNLSPQDENVGYLGATSFPEFFRETQKRLDHVIGAEPVRDGGKQPSETSSGPARMAPDATAFEVALSVLRTIPTKEAAHFLLRRNVNPNDGWCRLALDRLHASLWSALGHFLDGQSTNENMSQLALLLFQNSSKPLREDFVDPGEWFEAFSGENFRWEGIGLLFAFWTFGAASLSDNGTVEQRKWLGHYNRRKLMQVYQNAVVKCVDLCRLSSCNNTMMVYLLHMHGLTASLITGDTGAEFWRYHAESIALATFLGLHTPQSSSPIPETSISVQVKRRVFCAIFNVDMVVSTLTGRPPLLSSKLCSTPLPLDVSDESLLNANVRPHRLDEKGWNMEGKNHAATFQRACYIIAQIRSEILEIVLQAPHVTTTHNYDDLRRREQEAYSQFPIGLKFNSDDFSNPAVDPPTLYMRLLTRLEHLSNLFFIERLSYKGDNFYSPEMLEISLETITLTLSFWTQQNRLEGLQGDYEWLVMLHAAPAGGILCMELLKQPQGNDLATVPAITKSMIIKQLSLLVGFLEWIGPAAPGAHLCNSIKMVVERVMEQALNPPPKCITQEEFDSTWDVRLPEDMYEFNFGLLDTFDWLRLPPGSLEQ</sequence>
<keyword evidence="2" id="KW-0479">Metal-binding</keyword>
<dbReference type="Proteomes" id="UP000219286">
    <property type="component" value="Unassembled WGS sequence"/>
</dbReference>
<evidence type="ECO:0000259" key="5">
    <source>
        <dbReference type="PROSITE" id="PS50048"/>
    </source>
</evidence>
<proteinExistence type="predicted"/>
<evidence type="ECO:0000313" key="7">
    <source>
        <dbReference type="Proteomes" id="UP000219286"/>
    </source>
</evidence>
<organism evidence="6 7">
    <name type="scientific">Trichoderma parareesei</name>
    <name type="common">Filamentous fungus</name>
    <dbReference type="NCBI Taxonomy" id="858221"/>
    <lineage>
        <taxon>Eukaryota</taxon>
        <taxon>Fungi</taxon>
        <taxon>Dikarya</taxon>
        <taxon>Ascomycota</taxon>
        <taxon>Pezizomycotina</taxon>
        <taxon>Sordariomycetes</taxon>
        <taxon>Hypocreomycetidae</taxon>
        <taxon>Hypocreales</taxon>
        <taxon>Hypocreaceae</taxon>
        <taxon>Trichoderma</taxon>
    </lineage>
</organism>
<feature type="region of interest" description="Disordered" evidence="4">
    <location>
        <begin position="158"/>
        <end position="179"/>
    </location>
</feature>
<feature type="domain" description="Zn(2)-C6 fungal-type" evidence="5">
    <location>
        <begin position="24"/>
        <end position="56"/>
    </location>
</feature>
<keyword evidence="3" id="KW-0539">Nucleus</keyword>
<dbReference type="GO" id="GO:0000981">
    <property type="term" value="F:DNA-binding transcription factor activity, RNA polymerase II-specific"/>
    <property type="evidence" value="ECO:0007669"/>
    <property type="project" value="InterPro"/>
</dbReference>
<keyword evidence="7" id="KW-1185">Reference proteome</keyword>
<evidence type="ECO:0000256" key="1">
    <source>
        <dbReference type="ARBA" id="ARBA00004123"/>
    </source>
</evidence>
<protein>
    <submittedName>
        <fullName evidence="6">Zn2Cys6 transcriptional regulator</fullName>
    </submittedName>
</protein>
<comment type="caution">
    <text evidence="6">The sequence shown here is derived from an EMBL/GenBank/DDBJ whole genome shotgun (WGS) entry which is preliminary data.</text>
</comment>
<dbReference type="PANTHER" id="PTHR31001">
    <property type="entry name" value="UNCHARACTERIZED TRANSCRIPTIONAL REGULATORY PROTEIN"/>
    <property type="match status" value="1"/>
</dbReference>
<evidence type="ECO:0000256" key="4">
    <source>
        <dbReference type="SAM" id="MobiDB-lite"/>
    </source>
</evidence>
<dbReference type="PANTHER" id="PTHR31001:SF40">
    <property type="entry name" value="ZN(II)2CYS6 TRANSCRIPTION FACTOR (EUROFUNG)"/>
    <property type="match status" value="1"/>
</dbReference>
<dbReference type="EMBL" id="LFMI01000650">
    <property type="protein sequence ID" value="OTA05928.1"/>
    <property type="molecule type" value="Genomic_DNA"/>
</dbReference>
<dbReference type="SMART" id="SM00066">
    <property type="entry name" value="GAL4"/>
    <property type="match status" value="1"/>
</dbReference>
<feature type="compositionally biased region" description="Low complexity" evidence="4">
    <location>
        <begin position="1"/>
        <end position="14"/>
    </location>
</feature>
<dbReference type="Pfam" id="PF04082">
    <property type="entry name" value="Fungal_trans"/>
    <property type="match status" value="1"/>
</dbReference>
<dbReference type="InterPro" id="IPR001138">
    <property type="entry name" value="Zn2Cys6_DnaBD"/>
</dbReference>
<evidence type="ECO:0000313" key="6">
    <source>
        <dbReference type="EMBL" id="OTA05928.1"/>
    </source>
</evidence>
<reference evidence="6 7" key="1">
    <citation type="journal article" date="2015" name="Genome Announc.">
        <title>Genome sequence and annotation of Trichoderma parareesei, the ancestor of the cellulase producer Trichoderma reesei.</title>
        <authorList>
            <person name="Yang D."/>
            <person name="Pomraning K."/>
            <person name="Kopchinskiy A."/>
            <person name="Karimi Aghcheh R."/>
            <person name="Atanasova L."/>
            <person name="Chenthamara K."/>
            <person name="Baker S.E."/>
            <person name="Zhang R."/>
            <person name="Shen Q."/>
            <person name="Freitag M."/>
            <person name="Kubicek C.P."/>
            <person name="Druzhinina I.S."/>
        </authorList>
    </citation>
    <scope>NUCLEOTIDE SEQUENCE [LARGE SCALE GENOMIC DNA]</scope>
    <source>
        <strain evidence="6 7">CBS 125925</strain>
    </source>
</reference>
<feature type="compositionally biased region" description="Low complexity" evidence="4">
    <location>
        <begin position="96"/>
        <end position="112"/>
    </location>
</feature>
<dbReference type="Gene3D" id="4.10.240.10">
    <property type="entry name" value="Zn(2)-C6 fungal-type DNA-binding domain"/>
    <property type="match status" value="1"/>
</dbReference>
<accession>A0A2H2ZJR5</accession>
<dbReference type="InterPro" id="IPR007219">
    <property type="entry name" value="XnlR_reg_dom"/>
</dbReference>
<dbReference type="InterPro" id="IPR050613">
    <property type="entry name" value="Sec_Metabolite_Reg"/>
</dbReference>
<name>A0A2H2ZJR5_TRIPA</name>
<dbReference type="SMART" id="SM00906">
    <property type="entry name" value="Fungal_trans"/>
    <property type="match status" value="1"/>
</dbReference>
<dbReference type="Pfam" id="PF00172">
    <property type="entry name" value="Zn_clus"/>
    <property type="match status" value="1"/>
</dbReference>
<dbReference type="PROSITE" id="PS50048">
    <property type="entry name" value="ZN2_CY6_FUNGAL_2"/>
    <property type="match status" value="1"/>
</dbReference>
<dbReference type="SUPFAM" id="SSF57701">
    <property type="entry name" value="Zn2/Cys6 DNA-binding domain"/>
    <property type="match status" value="1"/>
</dbReference>
<comment type="subcellular location">
    <subcellularLocation>
        <location evidence="1">Nucleus</location>
    </subcellularLocation>
</comment>
<dbReference type="CDD" id="cd00067">
    <property type="entry name" value="GAL4"/>
    <property type="match status" value="1"/>
</dbReference>
<dbReference type="GO" id="GO:0006351">
    <property type="term" value="P:DNA-templated transcription"/>
    <property type="evidence" value="ECO:0007669"/>
    <property type="project" value="InterPro"/>
</dbReference>
<dbReference type="GO" id="GO:0008270">
    <property type="term" value="F:zinc ion binding"/>
    <property type="evidence" value="ECO:0007669"/>
    <property type="project" value="InterPro"/>
</dbReference>
<dbReference type="CDD" id="cd12148">
    <property type="entry name" value="fungal_TF_MHR"/>
    <property type="match status" value="1"/>
</dbReference>
<dbReference type="AlphaFoldDB" id="A0A2H2ZJR5"/>
<dbReference type="GO" id="GO:0003677">
    <property type="term" value="F:DNA binding"/>
    <property type="evidence" value="ECO:0007669"/>
    <property type="project" value="InterPro"/>
</dbReference>
<dbReference type="PROSITE" id="PS00463">
    <property type="entry name" value="ZN2_CY6_FUNGAL_1"/>
    <property type="match status" value="1"/>
</dbReference>
<gene>
    <name evidence="6" type="ORF">A9Z42_0066380</name>
</gene>
<feature type="region of interest" description="Disordered" evidence="4">
    <location>
        <begin position="1"/>
        <end position="29"/>
    </location>
</feature>
<evidence type="ECO:0000256" key="3">
    <source>
        <dbReference type="ARBA" id="ARBA00023242"/>
    </source>
</evidence>
<dbReference type="InterPro" id="IPR036864">
    <property type="entry name" value="Zn2-C6_fun-type_DNA-bd_sf"/>
</dbReference>
<dbReference type="GO" id="GO:0005634">
    <property type="term" value="C:nucleus"/>
    <property type="evidence" value="ECO:0007669"/>
    <property type="project" value="UniProtKB-SubCell"/>
</dbReference>
<dbReference type="OrthoDB" id="6612291at2759"/>
<feature type="region of interest" description="Disordered" evidence="4">
    <location>
        <begin position="90"/>
        <end position="114"/>
    </location>
</feature>